<name>A0A6C0BS19_9ZZZZ</name>
<proteinExistence type="predicted"/>
<dbReference type="SUPFAM" id="SSF53448">
    <property type="entry name" value="Nucleotide-diphospho-sugar transferases"/>
    <property type="match status" value="1"/>
</dbReference>
<dbReference type="EMBL" id="MN739220">
    <property type="protein sequence ID" value="QHS94369.1"/>
    <property type="molecule type" value="Genomic_DNA"/>
</dbReference>
<organism evidence="1">
    <name type="scientific">viral metagenome</name>
    <dbReference type="NCBI Taxonomy" id="1070528"/>
    <lineage>
        <taxon>unclassified sequences</taxon>
        <taxon>metagenomes</taxon>
        <taxon>organismal metagenomes</taxon>
    </lineage>
</organism>
<dbReference type="PANTHER" id="PTHR46830">
    <property type="entry name" value="TRANSFERASE, PUTATIVE-RELATED"/>
    <property type="match status" value="1"/>
</dbReference>
<protein>
    <recommendedName>
        <fullName evidence="2">Glycosyl transferase</fullName>
    </recommendedName>
</protein>
<dbReference type="InterPro" id="IPR029044">
    <property type="entry name" value="Nucleotide-diphossugar_trans"/>
</dbReference>
<sequence>MDNIHTSLQNFELLKDDHFDWMKFKKKKDNEKNSIPNIIHFVYGLQEQTEEFLFCYYLAIVSAYKINSPDSIYFYFHYSIYGKWFDKLKEDVPNIQFVKIDIPTHIGKKKILKTAHKADKARMDILWEKGGIYMDIDTISIRPYKYLLQNEVVLGKQFSLRYRKYIKDGQYLVHKEAYIGGICNAIMMTKPRSEFFKIWMDGYEEAFEPTKWEEASIFLPYELSIDYPNLVTVVEPDVFFMPAFFETKNMFETPCYNIPSNLVTLHLTETFGMKYMQNIKDWTWAEHNKHTMYALFMRLFIKEYS</sequence>
<evidence type="ECO:0008006" key="2">
    <source>
        <dbReference type="Google" id="ProtNLM"/>
    </source>
</evidence>
<dbReference type="Pfam" id="PF04488">
    <property type="entry name" value="Gly_transf_sug"/>
    <property type="match status" value="1"/>
</dbReference>
<dbReference type="AlphaFoldDB" id="A0A6C0BS19"/>
<dbReference type="Gene3D" id="3.90.550.20">
    <property type="match status" value="1"/>
</dbReference>
<dbReference type="InterPro" id="IPR007577">
    <property type="entry name" value="GlycoTrfase_DXD_sugar-bd_CS"/>
</dbReference>
<evidence type="ECO:0000313" key="1">
    <source>
        <dbReference type="EMBL" id="QHS94369.1"/>
    </source>
</evidence>
<dbReference type="PANTHER" id="PTHR46830:SF2">
    <property type="entry name" value="ALPHA-1,4-N-ACETYLGLUCOSAMINYLTRANSFERASE"/>
    <property type="match status" value="1"/>
</dbReference>
<accession>A0A6C0BS19</accession>
<reference evidence="1" key="1">
    <citation type="journal article" date="2020" name="Nature">
        <title>Giant virus diversity and host interactions through global metagenomics.</title>
        <authorList>
            <person name="Schulz F."/>
            <person name="Roux S."/>
            <person name="Paez-Espino D."/>
            <person name="Jungbluth S."/>
            <person name="Walsh D.A."/>
            <person name="Denef V.J."/>
            <person name="McMahon K.D."/>
            <person name="Konstantinidis K.T."/>
            <person name="Eloe-Fadrosh E.A."/>
            <person name="Kyrpides N.C."/>
            <person name="Woyke T."/>
        </authorList>
    </citation>
    <scope>NUCLEOTIDE SEQUENCE</scope>
    <source>
        <strain evidence="1">GVMAG-M-3300018416-26</strain>
    </source>
</reference>